<evidence type="ECO:0000313" key="4">
    <source>
        <dbReference type="Proteomes" id="UP000284842"/>
    </source>
</evidence>
<feature type="domain" description="Ubiquitin 3 binding protein But2 C-terminal" evidence="2">
    <location>
        <begin position="128"/>
        <end position="271"/>
    </location>
</feature>
<organism evidence="3 4">
    <name type="scientific">Panaeolus cyanescens</name>
    <dbReference type="NCBI Taxonomy" id="181874"/>
    <lineage>
        <taxon>Eukaryota</taxon>
        <taxon>Fungi</taxon>
        <taxon>Dikarya</taxon>
        <taxon>Basidiomycota</taxon>
        <taxon>Agaricomycotina</taxon>
        <taxon>Agaricomycetes</taxon>
        <taxon>Agaricomycetidae</taxon>
        <taxon>Agaricales</taxon>
        <taxon>Agaricineae</taxon>
        <taxon>Galeropsidaceae</taxon>
        <taxon>Panaeolus</taxon>
    </lineage>
</organism>
<evidence type="ECO:0000256" key="1">
    <source>
        <dbReference type="SAM" id="MobiDB-lite"/>
    </source>
</evidence>
<keyword evidence="4" id="KW-1185">Reference proteome</keyword>
<dbReference type="InParanoid" id="A0A409VB45"/>
<gene>
    <name evidence="3" type="ORF">CVT24_008799</name>
</gene>
<reference evidence="3 4" key="1">
    <citation type="journal article" date="2018" name="Evol. Lett.">
        <title>Horizontal gene cluster transfer increased hallucinogenic mushroom diversity.</title>
        <authorList>
            <person name="Reynolds H.T."/>
            <person name="Vijayakumar V."/>
            <person name="Gluck-Thaler E."/>
            <person name="Korotkin H.B."/>
            <person name="Matheny P.B."/>
            <person name="Slot J.C."/>
        </authorList>
    </citation>
    <scope>NUCLEOTIDE SEQUENCE [LARGE SCALE GENOMIC DNA]</scope>
    <source>
        <strain evidence="3 4">2629</strain>
    </source>
</reference>
<comment type="caution">
    <text evidence="3">The sequence shown here is derived from an EMBL/GenBank/DDBJ whole genome shotgun (WGS) entry which is preliminary data.</text>
</comment>
<name>A0A409VB45_9AGAR</name>
<evidence type="ECO:0000313" key="3">
    <source>
        <dbReference type="EMBL" id="PPQ64164.1"/>
    </source>
</evidence>
<dbReference type="OrthoDB" id="3350619at2759"/>
<dbReference type="Pfam" id="PF09792">
    <property type="entry name" value="But2"/>
    <property type="match status" value="1"/>
</dbReference>
<evidence type="ECO:0000259" key="2">
    <source>
        <dbReference type="Pfam" id="PF09792"/>
    </source>
</evidence>
<dbReference type="InterPro" id="IPR018620">
    <property type="entry name" value="Ubiquitin3-bd_protein_But2_C"/>
</dbReference>
<proteinExistence type="predicted"/>
<sequence length="304" mass="34202">MAFLFAGKNHHKLIPNSEESTDRLLSHEEEESAPASCHSCGQSSNPKTTSLRGDALTSWALVICLLCTIANSLLFLDPTGGCGPKTSMDCLLTFNRKDYSSLKRPSPFIGLDKIARPEVPTPRTLINYPQQIMQIDAAQPDFVFDDDPRRYMTRNGIVSPEDRLVKVSKYISTIVEFRAIDFGMENCELKLRIPANATAREHGAPLEHFFIGVYRLDTNKPLDTKALSYNTAPRRLTNVANIEVSPGKPIDYHANFHCPWDTILTFELSCFGEERKELSGGPCSIQWWQNKESANLEIGQYRFL</sequence>
<feature type="region of interest" description="Disordered" evidence="1">
    <location>
        <begin position="16"/>
        <end position="44"/>
    </location>
</feature>
<dbReference type="Proteomes" id="UP000284842">
    <property type="component" value="Unassembled WGS sequence"/>
</dbReference>
<dbReference type="AlphaFoldDB" id="A0A409VB45"/>
<accession>A0A409VB45</accession>
<dbReference type="EMBL" id="NHTK01006093">
    <property type="protein sequence ID" value="PPQ64164.1"/>
    <property type="molecule type" value="Genomic_DNA"/>
</dbReference>
<protein>
    <recommendedName>
        <fullName evidence="2">Ubiquitin 3 binding protein But2 C-terminal domain-containing protein</fullName>
    </recommendedName>
</protein>